<reference evidence="1" key="1">
    <citation type="submission" date="2018-05" db="EMBL/GenBank/DDBJ databases">
        <authorList>
            <person name="Lanie J.A."/>
            <person name="Ng W.-L."/>
            <person name="Kazmierczak K.M."/>
            <person name="Andrzejewski T.M."/>
            <person name="Davidsen T.M."/>
            <person name="Wayne K.J."/>
            <person name="Tettelin H."/>
            <person name="Glass J.I."/>
            <person name="Rusch D."/>
            <person name="Podicherti R."/>
            <person name="Tsui H.-C.T."/>
            <person name="Winkler M.E."/>
        </authorList>
    </citation>
    <scope>NUCLEOTIDE SEQUENCE</scope>
</reference>
<protein>
    <submittedName>
        <fullName evidence="1">Uncharacterized protein</fullName>
    </submittedName>
</protein>
<name>A0A382TXU7_9ZZZZ</name>
<sequence>MNELTDNPIGLECIQEPPFEVWYHSASGK</sequence>
<organism evidence="1">
    <name type="scientific">marine metagenome</name>
    <dbReference type="NCBI Taxonomy" id="408172"/>
    <lineage>
        <taxon>unclassified sequences</taxon>
        <taxon>metagenomes</taxon>
        <taxon>ecological metagenomes</taxon>
    </lineage>
</organism>
<feature type="non-terminal residue" evidence="1">
    <location>
        <position position="29"/>
    </location>
</feature>
<evidence type="ECO:0000313" key="1">
    <source>
        <dbReference type="EMBL" id="SVD26248.1"/>
    </source>
</evidence>
<accession>A0A382TXU7</accession>
<gene>
    <name evidence="1" type="ORF">METZ01_LOCUS379102</name>
</gene>
<dbReference type="EMBL" id="UINC01139606">
    <property type="protein sequence ID" value="SVD26248.1"/>
    <property type="molecule type" value="Genomic_DNA"/>
</dbReference>
<dbReference type="AlphaFoldDB" id="A0A382TXU7"/>
<proteinExistence type="predicted"/>